<dbReference type="InterPro" id="IPR051016">
    <property type="entry name" value="Diverse_Substrate_AcTransf"/>
</dbReference>
<comment type="caution">
    <text evidence="4">The sequence shown here is derived from an EMBL/GenBank/DDBJ whole genome shotgun (WGS) entry which is preliminary data.</text>
</comment>
<protein>
    <submittedName>
        <fullName evidence="4">N-acetyltransferase</fullName>
    </submittedName>
</protein>
<keyword evidence="5" id="KW-1185">Reference proteome</keyword>
<sequence length="164" mass="17935">MAWPIMAGMNDQPRVRHARPADLPRLAELAAEHAAYEKAAGPAPGFAERLGALLFGTEHPRLRCLVAEIPGGEVVGYASCAPELSTWDARAYLHMDCLFLREGHRGLRLGPLLMDAVAAEARALGLAEIQWQTPVWNKGAVRFYERLGATGKDKVRYSLPVPLP</sequence>
<dbReference type="InterPro" id="IPR016181">
    <property type="entry name" value="Acyl_CoA_acyltransferase"/>
</dbReference>
<dbReference type="CDD" id="cd04301">
    <property type="entry name" value="NAT_SF"/>
    <property type="match status" value="1"/>
</dbReference>
<dbReference type="Proteomes" id="UP001050808">
    <property type="component" value="Unassembled WGS sequence"/>
</dbReference>
<accession>A0ABQ3QY96</accession>
<dbReference type="Gene3D" id="3.40.630.30">
    <property type="match status" value="1"/>
</dbReference>
<organism evidence="4 5">
    <name type="scientific">Streptomyces violascens</name>
    <dbReference type="NCBI Taxonomy" id="67381"/>
    <lineage>
        <taxon>Bacteria</taxon>
        <taxon>Bacillati</taxon>
        <taxon>Actinomycetota</taxon>
        <taxon>Actinomycetes</taxon>
        <taxon>Kitasatosporales</taxon>
        <taxon>Streptomycetaceae</taxon>
        <taxon>Streptomyces</taxon>
    </lineage>
</organism>
<dbReference type="PANTHER" id="PTHR10545">
    <property type="entry name" value="DIAMINE N-ACETYLTRANSFERASE"/>
    <property type="match status" value="1"/>
</dbReference>
<evidence type="ECO:0000256" key="1">
    <source>
        <dbReference type="ARBA" id="ARBA00022679"/>
    </source>
</evidence>
<proteinExistence type="predicted"/>
<reference evidence="4" key="1">
    <citation type="submission" date="2024-05" db="EMBL/GenBank/DDBJ databases">
        <title>Whole genome shotgun sequence of Streptomyces violascens NBRC 12920.</title>
        <authorList>
            <person name="Komaki H."/>
            <person name="Tamura T."/>
        </authorList>
    </citation>
    <scope>NUCLEOTIDE SEQUENCE</scope>
    <source>
        <strain evidence="4">NBRC 12920</strain>
    </source>
</reference>
<dbReference type="EMBL" id="BNDY01000017">
    <property type="protein sequence ID" value="GHI42246.1"/>
    <property type="molecule type" value="Genomic_DNA"/>
</dbReference>
<name>A0ABQ3QY96_9ACTN</name>
<gene>
    <name evidence="4" type="ORF">Sviol_66540</name>
</gene>
<dbReference type="SUPFAM" id="SSF55729">
    <property type="entry name" value="Acyl-CoA N-acyltransferases (Nat)"/>
    <property type="match status" value="1"/>
</dbReference>
<keyword evidence="2" id="KW-0012">Acyltransferase</keyword>
<dbReference type="PROSITE" id="PS51186">
    <property type="entry name" value="GNAT"/>
    <property type="match status" value="1"/>
</dbReference>
<keyword evidence="1" id="KW-0808">Transferase</keyword>
<feature type="domain" description="N-acetyltransferase" evidence="3">
    <location>
        <begin position="13"/>
        <end position="164"/>
    </location>
</feature>
<evidence type="ECO:0000259" key="3">
    <source>
        <dbReference type="PROSITE" id="PS51186"/>
    </source>
</evidence>
<evidence type="ECO:0000313" key="4">
    <source>
        <dbReference type="EMBL" id="GHI42246.1"/>
    </source>
</evidence>
<evidence type="ECO:0000313" key="5">
    <source>
        <dbReference type="Proteomes" id="UP001050808"/>
    </source>
</evidence>
<evidence type="ECO:0000256" key="2">
    <source>
        <dbReference type="ARBA" id="ARBA00023315"/>
    </source>
</evidence>
<dbReference type="PANTHER" id="PTHR10545:SF29">
    <property type="entry name" value="GH14572P-RELATED"/>
    <property type="match status" value="1"/>
</dbReference>
<dbReference type="Pfam" id="PF00583">
    <property type="entry name" value="Acetyltransf_1"/>
    <property type="match status" value="1"/>
</dbReference>
<dbReference type="InterPro" id="IPR000182">
    <property type="entry name" value="GNAT_dom"/>
</dbReference>